<dbReference type="OrthoDB" id="5470953at2"/>
<keyword evidence="1" id="KW-0732">Signal</keyword>
<gene>
    <name evidence="3" type="ORF">BG454_01530</name>
</gene>
<organism evidence="3 4">
    <name type="scientific">Roseinatronobacter bogoriensis subsp. barguzinensis</name>
    <dbReference type="NCBI Taxonomy" id="441209"/>
    <lineage>
        <taxon>Bacteria</taxon>
        <taxon>Pseudomonadati</taxon>
        <taxon>Pseudomonadota</taxon>
        <taxon>Alphaproteobacteria</taxon>
        <taxon>Rhodobacterales</taxon>
        <taxon>Paracoccaceae</taxon>
        <taxon>Roseinatronobacter</taxon>
    </lineage>
</organism>
<dbReference type="EMBL" id="CP024899">
    <property type="protein sequence ID" value="ATX64674.1"/>
    <property type="molecule type" value="Genomic_DNA"/>
</dbReference>
<dbReference type="RefSeq" id="WP_071479987.1">
    <property type="nucleotide sequence ID" value="NZ_CP024899.1"/>
</dbReference>
<dbReference type="AlphaFoldDB" id="A0A2K8K5E3"/>
<dbReference type="Proteomes" id="UP000228948">
    <property type="component" value="Chromosome"/>
</dbReference>
<proteinExistence type="predicted"/>
<name>A0A2K8K5E3_9RHOB</name>
<keyword evidence="4" id="KW-1185">Reference proteome</keyword>
<feature type="chain" id="PRO_5014946768" description="EF-hand domain-containing protein" evidence="1">
    <location>
        <begin position="22"/>
        <end position="85"/>
    </location>
</feature>
<accession>A0A2K8K5E3</accession>
<dbReference type="SUPFAM" id="SSF47473">
    <property type="entry name" value="EF-hand"/>
    <property type="match status" value="1"/>
</dbReference>
<sequence length="85" mass="9284">MKKHIALVASFFALTAVPALADTHDHDAEHDFPLSMESFMDAHPEVTPEAFFLIDTDGDGEVSEEEYDAAREAGLITDTEAMDAD</sequence>
<evidence type="ECO:0000256" key="1">
    <source>
        <dbReference type="SAM" id="SignalP"/>
    </source>
</evidence>
<feature type="signal peptide" evidence="1">
    <location>
        <begin position="1"/>
        <end position="21"/>
    </location>
</feature>
<dbReference type="Gene3D" id="1.10.238.10">
    <property type="entry name" value="EF-hand"/>
    <property type="match status" value="1"/>
</dbReference>
<feature type="domain" description="EF-hand" evidence="2">
    <location>
        <begin position="42"/>
        <end position="77"/>
    </location>
</feature>
<dbReference type="PROSITE" id="PS00018">
    <property type="entry name" value="EF_HAND_1"/>
    <property type="match status" value="1"/>
</dbReference>
<dbReference type="GO" id="GO:0005509">
    <property type="term" value="F:calcium ion binding"/>
    <property type="evidence" value="ECO:0007669"/>
    <property type="project" value="InterPro"/>
</dbReference>
<protein>
    <recommendedName>
        <fullName evidence="2">EF-hand domain-containing protein</fullName>
    </recommendedName>
</protein>
<evidence type="ECO:0000259" key="2">
    <source>
        <dbReference type="PROSITE" id="PS50222"/>
    </source>
</evidence>
<dbReference type="InterPro" id="IPR018247">
    <property type="entry name" value="EF_Hand_1_Ca_BS"/>
</dbReference>
<dbReference type="InterPro" id="IPR002048">
    <property type="entry name" value="EF_hand_dom"/>
</dbReference>
<dbReference type="KEGG" id="rbg:BG454_01530"/>
<evidence type="ECO:0000313" key="4">
    <source>
        <dbReference type="Proteomes" id="UP000228948"/>
    </source>
</evidence>
<reference evidence="3 4" key="1">
    <citation type="submission" date="2017-11" db="EMBL/GenBank/DDBJ databases">
        <title>Revised Sequence and Annotation of the Rhodobaca barguzinensis strain alga05 Genome.</title>
        <authorList>
            <person name="Kopejtka K."/>
            <person name="Tomasch J.M."/>
            <person name="Bunk B."/>
            <person name="Koblizek M."/>
        </authorList>
    </citation>
    <scope>NUCLEOTIDE SEQUENCE [LARGE SCALE GENOMIC DNA]</scope>
    <source>
        <strain evidence="4">alga05</strain>
    </source>
</reference>
<evidence type="ECO:0000313" key="3">
    <source>
        <dbReference type="EMBL" id="ATX64674.1"/>
    </source>
</evidence>
<dbReference type="InterPro" id="IPR011992">
    <property type="entry name" value="EF-hand-dom_pair"/>
</dbReference>
<dbReference type="PROSITE" id="PS50222">
    <property type="entry name" value="EF_HAND_2"/>
    <property type="match status" value="1"/>
</dbReference>